<evidence type="ECO:0000256" key="2">
    <source>
        <dbReference type="ARBA" id="ARBA00023015"/>
    </source>
</evidence>
<dbReference type="Gene3D" id="3.40.190.290">
    <property type="match status" value="1"/>
</dbReference>
<dbReference type="CDD" id="cd08422">
    <property type="entry name" value="PBP2_CrgA_like"/>
    <property type="match status" value="1"/>
</dbReference>
<dbReference type="InterPro" id="IPR036390">
    <property type="entry name" value="WH_DNA-bd_sf"/>
</dbReference>
<evidence type="ECO:0000259" key="6">
    <source>
        <dbReference type="PROSITE" id="PS50931"/>
    </source>
</evidence>
<dbReference type="PANTHER" id="PTHR30537">
    <property type="entry name" value="HTH-TYPE TRANSCRIPTIONAL REGULATOR"/>
    <property type="match status" value="1"/>
</dbReference>
<dbReference type="Proteomes" id="UP000177515">
    <property type="component" value="Chromosome 2"/>
</dbReference>
<keyword evidence="5" id="KW-0175">Coiled coil</keyword>
<dbReference type="SUPFAM" id="SSF53850">
    <property type="entry name" value="Periplasmic binding protein-like II"/>
    <property type="match status" value="1"/>
</dbReference>
<evidence type="ECO:0000256" key="3">
    <source>
        <dbReference type="ARBA" id="ARBA00023125"/>
    </source>
</evidence>
<proteinExistence type="inferred from homology"/>
<organism evidence="7 8">
    <name type="scientific">Cupriavidus malaysiensis</name>
    <dbReference type="NCBI Taxonomy" id="367825"/>
    <lineage>
        <taxon>Bacteria</taxon>
        <taxon>Pseudomonadati</taxon>
        <taxon>Pseudomonadota</taxon>
        <taxon>Betaproteobacteria</taxon>
        <taxon>Burkholderiales</taxon>
        <taxon>Burkholderiaceae</taxon>
        <taxon>Cupriavidus</taxon>
    </lineage>
</organism>
<dbReference type="Pfam" id="PF00126">
    <property type="entry name" value="HTH_1"/>
    <property type="match status" value="1"/>
</dbReference>
<evidence type="ECO:0000256" key="5">
    <source>
        <dbReference type="SAM" id="Coils"/>
    </source>
</evidence>
<evidence type="ECO:0000313" key="7">
    <source>
        <dbReference type="EMBL" id="AOZ09878.1"/>
    </source>
</evidence>
<evidence type="ECO:0000256" key="4">
    <source>
        <dbReference type="ARBA" id="ARBA00023163"/>
    </source>
</evidence>
<dbReference type="EMBL" id="CP017755">
    <property type="protein sequence ID" value="AOZ09878.1"/>
    <property type="molecule type" value="Genomic_DNA"/>
</dbReference>
<sequence length="304" mass="34204">MYSLDDLKLFVRTAELENLSAAARELDRTAATASAALIRLEQRLNARLFARTTRRMRLTEEGRLFLDAARRALAALEEGEGALAEQREELAGPLRLSAPSDLGRSWLRGWLDDFLETHPQLSLELSIGDTLADLFRSNVDLAVRVGWLEDSSLVRRQLTTTRRVAVAAPSYLARAGRPASPEQLARHQLLCLAPGGQARMRWRFQSGSQQVEVEASGRRTSDDGAVVRDWALGGHGIAFKSWFDVAADIRDGRLELLLRDWYGQALPLQLVFLRNRFPAYRQRRLIEFLEARFAAFDAAYPFPA</sequence>
<comment type="similarity">
    <text evidence="1">Belongs to the LysR transcriptional regulatory family.</text>
</comment>
<dbReference type="PROSITE" id="PS50931">
    <property type="entry name" value="HTH_LYSR"/>
    <property type="match status" value="1"/>
</dbReference>
<protein>
    <submittedName>
        <fullName evidence="7">LysR family transcriptional regulator</fullName>
    </submittedName>
</protein>
<feature type="coiled-coil region" evidence="5">
    <location>
        <begin position="16"/>
        <end position="43"/>
    </location>
</feature>
<keyword evidence="3" id="KW-0238">DNA-binding</keyword>
<dbReference type="InterPro" id="IPR036388">
    <property type="entry name" value="WH-like_DNA-bd_sf"/>
</dbReference>
<gene>
    <name evidence="7" type="ORF">BKK80_29760</name>
</gene>
<accession>A0ABN4TX66</accession>
<dbReference type="InterPro" id="IPR058163">
    <property type="entry name" value="LysR-type_TF_proteobact-type"/>
</dbReference>
<dbReference type="PANTHER" id="PTHR30537:SF21">
    <property type="entry name" value="HTH-TYPE TRANSCRIPTIONAL REGULATOR SINR-RELATED"/>
    <property type="match status" value="1"/>
</dbReference>
<dbReference type="InterPro" id="IPR005119">
    <property type="entry name" value="LysR_subst-bd"/>
</dbReference>
<evidence type="ECO:0000256" key="1">
    <source>
        <dbReference type="ARBA" id="ARBA00009437"/>
    </source>
</evidence>
<dbReference type="SUPFAM" id="SSF46785">
    <property type="entry name" value="Winged helix' DNA-binding domain"/>
    <property type="match status" value="1"/>
</dbReference>
<keyword evidence="2" id="KW-0805">Transcription regulation</keyword>
<dbReference type="Gene3D" id="1.10.10.10">
    <property type="entry name" value="Winged helix-like DNA-binding domain superfamily/Winged helix DNA-binding domain"/>
    <property type="match status" value="1"/>
</dbReference>
<keyword evidence="8" id="KW-1185">Reference proteome</keyword>
<dbReference type="InterPro" id="IPR000847">
    <property type="entry name" value="LysR_HTH_N"/>
</dbReference>
<evidence type="ECO:0000313" key="8">
    <source>
        <dbReference type="Proteomes" id="UP000177515"/>
    </source>
</evidence>
<dbReference type="RefSeq" id="WP_071019075.1">
    <property type="nucleotide sequence ID" value="NZ_CP017755.1"/>
</dbReference>
<feature type="domain" description="HTH lysR-type" evidence="6">
    <location>
        <begin position="1"/>
        <end position="59"/>
    </location>
</feature>
<name>A0ABN4TX66_9BURK</name>
<reference evidence="7 8" key="1">
    <citation type="submission" date="2016-10" db="EMBL/GenBank/DDBJ databases">
        <title>Complete genome sequences of three Cupriavidus strains isolated from various Malaysian environments.</title>
        <authorList>
            <person name="Abdullah A.A.-A."/>
            <person name="Shafie N.A.H."/>
            <person name="Lau N.S."/>
        </authorList>
    </citation>
    <scope>NUCLEOTIDE SEQUENCE [LARGE SCALE GENOMIC DNA]</scope>
    <source>
        <strain evidence="7 8">USMAA1020</strain>
    </source>
</reference>
<keyword evidence="4" id="KW-0804">Transcription</keyword>
<dbReference type="Pfam" id="PF03466">
    <property type="entry name" value="LysR_substrate"/>
    <property type="match status" value="1"/>
</dbReference>